<dbReference type="OrthoDB" id="1744678at2759"/>
<gene>
    <name evidence="1" type="ORF">STAS_28249</name>
</gene>
<keyword evidence="2" id="KW-1185">Reference proteome</keyword>
<reference evidence="2" key="1">
    <citation type="journal article" date="2019" name="Curr. Biol.">
        <title>Genome Sequence of Striga asiatica Provides Insight into the Evolution of Plant Parasitism.</title>
        <authorList>
            <person name="Yoshida S."/>
            <person name="Kim S."/>
            <person name="Wafula E.K."/>
            <person name="Tanskanen J."/>
            <person name="Kim Y.M."/>
            <person name="Honaas L."/>
            <person name="Yang Z."/>
            <person name="Spallek T."/>
            <person name="Conn C.E."/>
            <person name="Ichihashi Y."/>
            <person name="Cheong K."/>
            <person name="Cui S."/>
            <person name="Der J.P."/>
            <person name="Gundlach H."/>
            <person name="Jiao Y."/>
            <person name="Hori C."/>
            <person name="Ishida J.K."/>
            <person name="Kasahara H."/>
            <person name="Kiba T."/>
            <person name="Kim M.S."/>
            <person name="Koo N."/>
            <person name="Laohavisit A."/>
            <person name="Lee Y.H."/>
            <person name="Lumba S."/>
            <person name="McCourt P."/>
            <person name="Mortimer J.C."/>
            <person name="Mutuku J.M."/>
            <person name="Nomura T."/>
            <person name="Sasaki-Sekimoto Y."/>
            <person name="Seto Y."/>
            <person name="Wang Y."/>
            <person name="Wakatake T."/>
            <person name="Sakakibara H."/>
            <person name="Demura T."/>
            <person name="Yamaguchi S."/>
            <person name="Yoneyama K."/>
            <person name="Manabe R.I."/>
            <person name="Nelson D.C."/>
            <person name="Schulman A.H."/>
            <person name="Timko M.P."/>
            <person name="dePamphilis C.W."/>
            <person name="Choi D."/>
            <person name="Shirasu K."/>
        </authorList>
    </citation>
    <scope>NUCLEOTIDE SEQUENCE [LARGE SCALE GENOMIC DNA]</scope>
    <source>
        <strain evidence="2">cv. UVA1</strain>
    </source>
</reference>
<comment type="caution">
    <text evidence="1">The sequence shown here is derived from an EMBL/GenBank/DDBJ whole genome shotgun (WGS) entry which is preliminary data.</text>
</comment>
<proteinExistence type="predicted"/>
<dbReference type="AlphaFoldDB" id="A0A5A7R3S3"/>
<dbReference type="EMBL" id="BKCP01009404">
    <property type="protein sequence ID" value="GER50921.1"/>
    <property type="molecule type" value="Genomic_DNA"/>
</dbReference>
<evidence type="ECO:0000313" key="1">
    <source>
        <dbReference type="EMBL" id="GER50921.1"/>
    </source>
</evidence>
<organism evidence="1 2">
    <name type="scientific">Striga asiatica</name>
    <name type="common">Asiatic witchweed</name>
    <name type="synonym">Buchnera asiatica</name>
    <dbReference type="NCBI Taxonomy" id="4170"/>
    <lineage>
        <taxon>Eukaryota</taxon>
        <taxon>Viridiplantae</taxon>
        <taxon>Streptophyta</taxon>
        <taxon>Embryophyta</taxon>
        <taxon>Tracheophyta</taxon>
        <taxon>Spermatophyta</taxon>
        <taxon>Magnoliopsida</taxon>
        <taxon>eudicotyledons</taxon>
        <taxon>Gunneridae</taxon>
        <taxon>Pentapetalae</taxon>
        <taxon>asterids</taxon>
        <taxon>lamiids</taxon>
        <taxon>Lamiales</taxon>
        <taxon>Orobanchaceae</taxon>
        <taxon>Buchnereae</taxon>
        <taxon>Striga</taxon>
    </lineage>
</organism>
<evidence type="ECO:0000313" key="2">
    <source>
        <dbReference type="Proteomes" id="UP000325081"/>
    </source>
</evidence>
<dbReference type="Proteomes" id="UP000325081">
    <property type="component" value="Unassembled WGS sequence"/>
</dbReference>
<protein>
    <submittedName>
        <fullName evidence="1">Histone H4</fullName>
    </submittedName>
</protein>
<accession>A0A5A7R3S3</accession>
<sequence>MEIIQHHRSTTVSIFGMISSESTIKIEKQQISEKSSATKPVESTALPLESIDHIHGGHSLPPSVLGVRHSISDDVLKEYLEDPPRLLVDQPADPLDSASPCQATDRRLRDALDVVPENLAVPLCSALAQPLASLATARHFQ</sequence>
<name>A0A5A7R3S3_STRAF</name>